<keyword evidence="4 5" id="KW-0413">Isomerase</keyword>
<sequence length="148" mass="15913">MMHIHENSKVTLHFALRLEDGQEVDSNFEKSPAVLSIGDGNLPEGFEKHLLGLSAGDKRTVRVPPEDAFGQVNPSNRQKFKAAQFAQAGQVEPGTVVSFQDASGSELPGVITEIAGEEVVVDFNHPLAGKHLDFEVEIISVEAASNGH</sequence>
<dbReference type="NCBIfam" id="NF011676">
    <property type="entry name" value="PRK15095.1"/>
    <property type="match status" value="1"/>
</dbReference>
<dbReference type="Pfam" id="PF00254">
    <property type="entry name" value="FKBP_C"/>
    <property type="match status" value="1"/>
</dbReference>
<evidence type="ECO:0000256" key="4">
    <source>
        <dbReference type="ARBA" id="ARBA00023235"/>
    </source>
</evidence>
<proteinExistence type="inferred from homology"/>
<dbReference type="OrthoDB" id="9808891at2"/>
<comment type="catalytic activity">
    <reaction evidence="1 5 6">
        <text>[protein]-peptidylproline (omega=180) = [protein]-peptidylproline (omega=0)</text>
        <dbReference type="Rhea" id="RHEA:16237"/>
        <dbReference type="Rhea" id="RHEA-COMP:10747"/>
        <dbReference type="Rhea" id="RHEA-COMP:10748"/>
        <dbReference type="ChEBI" id="CHEBI:83833"/>
        <dbReference type="ChEBI" id="CHEBI:83834"/>
        <dbReference type="EC" id="5.2.1.8"/>
    </reaction>
</comment>
<gene>
    <name evidence="8" type="ORF">BCF53_12428</name>
</gene>
<comment type="caution">
    <text evidence="8">The sequence shown here is derived from an EMBL/GenBank/DDBJ whole genome shotgun (WGS) entry which is preliminary data.</text>
</comment>
<dbReference type="Proteomes" id="UP000295793">
    <property type="component" value="Unassembled WGS sequence"/>
</dbReference>
<name>A0A4R3HWF0_9GAMM</name>
<dbReference type="EMBL" id="SLZR01000024">
    <property type="protein sequence ID" value="TCS36445.1"/>
    <property type="molecule type" value="Genomic_DNA"/>
</dbReference>
<evidence type="ECO:0000256" key="6">
    <source>
        <dbReference type="RuleBase" id="RU003915"/>
    </source>
</evidence>
<evidence type="ECO:0000313" key="8">
    <source>
        <dbReference type="EMBL" id="TCS36445.1"/>
    </source>
</evidence>
<dbReference type="RefSeq" id="WP_132703823.1">
    <property type="nucleotide sequence ID" value="NZ_SLZR01000024.1"/>
</dbReference>
<evidence type="ECO:0000313" key="9">
    <source>
        <dbReference type="Proteomes" id="UP000295793"/>
    </source>
</evidence>
<reference evidence="8 9" key="1">
    <citation type="submission" date="2019-03" db="EMBL/GenBank/DDBJ databases">
        <title>Genomic Encyclopedia of Archaeal and Bacterial Type Strains, Phase II (KMG-II): from individual species to whole genera.</title>
        <authorList>
            <person name="Goeker M."/>
        </authorList>
    </citation>
    <scope>NUCLEOTIDE SEQUENCE [LARGE SCALE GENOMIC DNA]</scope>
    <source>
        <strain evidence="8 9">DSM 15388</strain>
    </source>
</reference>
<keyword evidence="9" id="KW-1185">Reference proteome</keyword>
<dbReference type="InterPro" id="IPR001179">
    <property type="entry name" value="PPIase_FKBP_dom"/>
</dbReference>
<protein>
    <recommendedName>
        <fullName evidence="6">Peptidyl-prolyl cis-trans isomerase</fullName>
        <ecNumber evidence="6">5.2.1.8</ecNumber>
    </recommendedName>
</protein>
<evidence type="ECO:0000256" key="5">
    <source>
        <dbReference type="PROSITE-ProRule" id="PRU00277"/>
    </source>
</evidence>
<evidence type="ECO:0000256" key="2">
    <source>
        <dbReference type="ARBA" id="ARBA00006577"/>
    </source>
</evidence>
<evidence type="ECO:0000256" key="1">
    <source>
        <dbReference type="ARBA" id="ARBA00000971"/>
    </source>
</evidence>
<feature type="domain" description="PPIase FKBP-type" evidence="7">
    <location>
        <begin position="7"/>
        <end position="100"/>
    </location>
</feature>
<dbReference type="Gene3D" id="3.10.50.40">
    <property type="match status" value="1"/>
</dbReference>
<dbReference type="PANTHER" id="PTHR47861">
    <property type="entry name" value="FKBP-TYPE PEPTIDYL-PROLYL CIS-TRANS ISOMERASE SLYD"/>
    <property type="match status" value="1"/>
</dbReference>
<keyword evidence="3 5" id="KW-0697">Rotamase</keyword>
<comment type="similarity">
    <text evidence="2 6">Belongs to the FKBP-type PPIase family.</text>
</comment>
<organism evidence="8 9">
    <name type="scientific">Reinekea marinisedimentorum</name>
    <dbReference type="NCBI Taxonomy" id="230495"/>
    <lineage>
        <taxon>Bacteria</taxon>
        <taxon>Pseudomonadati</taxon>
        <taxon>Pseudomonadota</taxon>
        <taxon>Gammaproteobacteria</taxon>
        <taxon>Oceanospirillales</taxon>
        <taxon>Saccharospirillaceae</taxon>
        <taxon>Reinekea</taxon>
    </lineage>
</organism>
<dbReference type="PROSITE" id="PS50059">
    <property type="entry name" value="FKBP_PPIASE"/>
    <property type="match status" value="1"/>
</dbReference>
<evidence type="ECO:0000259" key="7">
    <source>
        <dbReference type="PROSITE" id="PS50059"/>
    </source>
</evidence>
<dbReference type="InterPro" id="IPR046357">
    <property type="entry name" value="PPIase_dom_sf"/>
</dbReference>
<accession>A0A4R3HWF0</accession>
<dbReference type="GO" id="GO:0003755">
    <property type="term" value="F:peptidyl-prolyl cis-trans isomerase activity"/>
    <property type="evidence" value="ECO:0007669"/>
    <property type="project" value="UniProtKB-UniRule"/>
</dbReference>
<dbReference type="SUPFAM" id="SSF54534">
    <property type="entry name" value="FKBP-like"/>
    <property type="match status" value="1"/>
</dbReference>
<evidence type="ECO:0000256" key="3">
    <source>
        <dbReference type="ARBA" id="ARBA00023110"/>
    </source>
</evidence>
<dbReference type="AlphaFoldDB" id="A0A4R3HWF0"/>
<dbReference type="EC" id="5.2.1.8" evidence="6"/>
<dbReference type="PANTHER" id="PTHR47861:SF4">
    <property type="entry name" value="FKBP-TYPE 16 KDA PEPTIDYL-PROLYL CIS-TRANS ISOMERASE"/>
    <property type="match status" value="1"/>
</dbReference>